<organism evidence="1 2">
    <name type="scientific">Hygrophoropsis aurantiaca</name>
    <dbReference type="NCBI Taxonomy" id="72124"/>
    <lineage>
        <taxon>Eukaryota</taxon>
        <taxon>Fungi</taxon>
        <taxon>Dikarya</taxon>
        <taxon>Basidiomycota</taxon>
        <taxon>Agaricomycotina</taxon>
        <taxon>Agaricomycetes</taxon>
        <taxon>Agaricomycetidae</taxon>
        <taxon>Boletales</taxon>
        <taxon>Coniophorineae</taxon>
        <taxon>Hygrophoropsidaceae</taxon>
        <taxon>Hygrophoropsis</taxon>
    </lineage>
</organism>
<dbReference type="EMBL" id="MU267982">
    <property type="protein sequence ID" value="KAH7906733.1"/>
    <property type="molecule type" value="Genomic_DNA"/>
</dbReference>
<comment type="caution">
    <text evidence="1">The sequence shown here is derived from an EMBL/GenBank/DDBJ whole genome shotgun (WGS) entry which is preliminary data.</text>
</comment>
<gene>
    <name evidence="1" type="ORF">BJ138DRAFT_1104900</name>
</gene>
<evidence type="ECO:0000313" key="1">
    <source>
        <dbReference type="EMBL" id="KAH7906733.1"/>
    </source>
</evidence>
<dbReference type="Proteomes" id="UP000790377">
    <property type="component" value="Unassembled WGS sequence"/>
</dbReference>
<evidence type="ECO:0000313" key="2">
    <source>
        <dbReference type="Proteomes" id="UP000790377"/>
    </source>
</evidence>
<keyword evidence="2" id="KW-1185">Reference proteome</keyword>
<reference evidence="1" key="1">
    <citation type="journal article" date="2021" name="New Phytol.">
        <title>Evolutionary innovations through gain and loss of genes in the ectomycorrhizal Boletales.</title>
        <authorList>
            <person name="Wu G."/>
            <person name="Miyauchi S."/>
            <person name="Morin E."/>
            <person name="Kuo A."/>
            <person name="Drula E."/>
            <person name="Varga T."/>
            <person name="Kohler A."/>
            <person name="Feng B."/>
            <person name="Cao Y."/>
            <person name="Lipzen A."/>
            <person name="Daum C."/>
            <person name="Hundley H."/>
            <person name="Pangilinan J."/>
            <person name="Johnson J."/>
            <person name="Barry K."/>
            <person name="LaButti K."/>
            <person name="Ng V."/>
            <person name="Ahrendt S."/>
            <person name="Min B."/>
            <person name="Choi I.G."/>
            <person name="Park H."/>
            <person name="Plett J.M."/>
            <person name="Magnuson J."/>
            <person name="Spatafora J.W."/>
            <person name="Nagy L.G."/>
            <person name="Henrissat B."/>
            <person name="Grigoriev I.V."/>
            <person name="Yang Z.L."/>
            <person name="Xu J."/>
            <person name="Martin F.M."/>
        </authorList>
    </citation>
    <scope>NUCLEOTIDE SEQUENCE</scope>
    <source>
        <strain evidence="1">ATCC 28755</strain>
    </source>
</reference>
<proteinExistence type="predicted"/>
<name>A0ACB8A279_9AGAM</name>
<protein>
    <submittedName>
        <fullName evidence="1">Uncharacterized protein</fullName>
    </submittedName>
</protein>
<accession>A0ACB8A279</accession>
<sequence length="669" mass="72618">MTYLISMPPQSWTTPEQEAFLLLHKNDFLKAQLQARTPSFFQILDHEWFQKFPEKDVLFPGVPELTEEQKIRLGKAVETRKKQIKNYLRNHSHTKGRAVLSVTKTVNKMLTDKAKGARGPTTNEVAMKMLYREEVQPIIRAGIESGLYVTPGDKLMAVRTLTAEALEKAGPSIKAEALAQKLSSSKRQSKHDVSEEPLPRTNYDYARAQADFPIVAGQWCEAMESLTGCSFSIFMGGPDPHLDGEINVVSYHTGASESGTTFSQAVKDFDKRFTIPWSDFLSSVYPASTRKLRAIDAVVNDQSATPSDSLVIQKPSSTLISNPSSSSLPDTGLTDTGLNPGSSLLMDMNMLDTSSTSPFSGVQLPANASTPSHSSSERLPRLSGPRPLYVPMMDFGSSEAPEATGSLAQEISDPSLFSGLSSLGTPDPLFDVSSSFGASYSNNSNFSWDDPQLPPYTFPTESNESGLRSSAPLYSPIRAFVDEMSGRQPLQMTPPRLRYSMANDPSLTLPQPTMSSLPPIRQVSAQVSLPPTWPVSAQALNPPKPRPRPIRGNAIGSQYDGVFGTSTTDSPKPSGQAPSEAQTSGPAMQPADQIALTPPVKQVNPGVTATTKKRKQPATEPSDNDASATCDDSVNSRHRSTRAIIPSSRQDEANKIGDANPNRKKSARR</sequence>